<feature type="region of interest" description="Disordered" evidence="1">
    <location>
        <begin position="313"/>
        <end position="345"/>
    </location>
</feature>
<sequence>MKSAVAFTLALSVSLAHAGINWDVYEYGVVPTFRWSRPFPDDGSEPMGFHIKCRNTASFKAKMYKLKDLAEEPPTGLAPWKEGIERFMAQRDYAGSWDGVDHKDQDREIIVMEWTDVPESVRQWIEQQQRGDGLVPEHKWLFGVFRKPKEEGEKIYNTVRPKPLPKPTPIPGSEQEHGQQQSHTDSQTQQAQQQQEQKTESQAEAAKSPSAEEEEPVPDIPDTEKIVVFPAGAIYENLPLWAAKGSNCERQLHDLSKYKSQAIDHAVLAWPIDHTKPLRDWGKRDITFKVEAMEVEETDDQKKSRQMWERMHRMIKRNDRRQQREERQRARREMEEVKYRVRDEL</sequence>
<evidence type="ECO:0000313" key="4">
    <source>
        <dbReference type="Proteomes" id="UP001583172"/>
    </source>
</evidence>
<evidence type="ECO:0000256" key="1">
    <source>
        <dbReference type="SAM" id="MobiDB-lite"/>
    </source>
</evidence>
<name>A0ABR3V3A5_HUMIN</name>
<accession>A0ABR3V3A5</accession>
<feature type="compositionally biased region" description="Low complexity" evidence="1">
    <location>
        <begin position="179"/>
        <end position="209"/>
    </location>
</feature>
<evidence type="ECO:0000256" key="2">
    <source>
        <dbReference type="SAM" id="SignalP"/>
    </source>
</evidence>
<protein>
    <submittedName>
        <fullName evidence="3">Uncharacterized protein</fullName>
    </submittedName>
</protein>
<feature type="signal peptide" evidence="2">
    <location>
        <begin position="1"/>
        <end position="18"/>
    </location>
</feature>
<organism evidence="3 4">
    <name type="scientific">Humicola insolens</name>
    <name type="common">Soft-rot fungus</name>
    <dbReference type="NCBI Taxonomy" id="85995"/>
    <lineage>
        <taxon>Eukaryota</taxon>
        <taxon>Fungi</taxon>
        <taxon>Dikarya</taxon>
        <taxon>Ascomycota</taxon>
        <taxon>Pezizomycotina</taxon>
        <taxon>Sordariomycetes</taxon>
        <taxon>Sordariomycetidae</taxon>
        <taxon>Sordariales</taxon>
        <taxon>Chaetomiaceae</taxon>
        <taxon>Mycothermus</taxon>
    </lineage>
</organism>
<keyword evidence="4" id="KW-1185">Reference proteome</keyword>
<feature type="chain" id="PRO_5046774118" evidence="2">
    <location>
        <begin position="19"/>
        <end position="345"/>
    </location>
</feature>
<reference evidence="3 4" key="1">
    <citation type="journal article" date="2024" name="Commun. Biol.">
        <title>Comparative genomic analysis of thermophilic fungi reveals convergent evolutionary adaptations and gene losses.</title>
        <authorList>
            <person name="Steindorff A.S."/>
            <person name="Aguilar-Pontes M.V."/>
            <person name="Robinson A.J."/>
            <person name="Andreopoulos B."/>
            <person name="LaButti K."/>
            <person name="Kuo A."/>
            <person name="Mondo S."/>
            <person name="Riley R."/>
            <person name="Otillar R."/>
            <person name="Haridas S."/>
            <person name="Lipzen A."/>
            <person name="Grimwood J."/>
            <person name="Schmutz J."/>
            <person name="Clum A."/>
            <person name="Reid I.D."/>
            <person name="Moisan M.C."/>
            <person name="Butler G."/>
            <person name="Nguyen T.T.M."/>
            <person name="Dewar K."/>
            <person name="Conant G."/>
            <person name="Drula E."/>
            <person name="Henrissat B."/>
            <person name="Hansel C."/>
            <person name="Singer S."/>
            <person name="Hutchinson M.I."/>
            <person name="de Vries R.P."/>
            <person name="Natvig D.O."/>
            <person name="Powell A.J."/>
            <person name="Tsang A."/>
            <person name="Grigoriev I.V."/>
        </authorList>
    </citation>
    <scope>NUCLEOTIDE SEQUENCE [LARGE SCALE GENOMIC DNA]</scope>
    <source>
        <strain evidence="3 4">CBS 620.91</strain>
    </source>
</reference>
<gene>
    <name evidence="3" type="ORF">VTJ49DRAFT_5385</name>
</gene>
<dbReference type="EMBL" id="JAZGSY010000440">
    <property type="protein sequence ID" value="KAL1836254.1"/>
    <property type="molecule type" value="Genomic_DNA"/>
</dbReference>
<dbReference type="Proteomes" id="UP001583172">
    <property type="component" value="Unassembled WGS sequence"/>
</dbReference>
<comment type="caution">
    <text evidence="3">The sequence shown here is derived from an EMBL/GenBank/DDBJ whole genome shotgun (WGS) entry which is preliminary data.</text>
</comment>
<proteinExistence type="predicted"/>
<keyword evidence="2" id="KW-0732">Signal</keyword>
<feature type="region of interest" description="Disordered" evidence="1">
    <location>
        <begin position="153"/>
        <end position="221"/>
    </location>
</feature>
<evidence type="ECO:0000313" key="3">
    <source>
        <dbReference type="EMBL" id="KAL1836254.1"/>
    </source>
</evidence>